<dbReference type="AlphaFoldDB" id="A0A0H2RLZ9"/>
<feature type="region of interest" description="Disordered" evidence="1">
    <location>
        <begin position="1"/>
        <end position="28"/>
    </location>
</feature>
<sequence>MAISRRARVGASLPANPATDTDQKRQQSYTVKVQTSIWAYSIRSWGQVSDLDAVDRRPQFVIFPVDVRINPKEEMSSAFQSYPRRVVTNVDSVEPSSDSGKGKEWCPAKNDSPRRGRQKLWISDVQKPTRRSKAVYRVGLRGLTMVTLKFGEEIG</sequence>
<feature type="compositionally biased region" description="Basic and acidic residues" evidence="1">
    <location>
        <begin position="100"/>
        <end position="114"/>
    </location>
</feature>
<organism evidence="2 3">
    <name type="scientific">Schizopora paradoxa</name>
    <dbReference type="NCBI Taxonomy" id="27342"/>
    <lineage>
        <taxon>Eukaryota</taxon>
        <taxon>Fungi</taxon>
        <taxon>Dikarya</taxon>
        <taxon>Basidiomycota</taxon>
        <taxon>Agaricomycotina</taxon>
        <taxon>Agaricomycetes</taxon>
        <taxon>Hymenochaetales</taxon>
        <taxon>Schizoporaceae</taxon>
        <taxon>Schizopora</taxon>
    </lineage>
</organism>
<proteinExistence type="predicted"/>
<evidence type="ECO:0000313" key="2">
    <source>
        <dbReference type="EMBL" id="KLO10468.1"/>
    </source>
</evidence>
<dbReference type="Proteomes" id="UP000053477">
    <property type="component" value="Unassembled WGS sequence"/>
</dbReference>
<feature type="region of interest" description="Disordered" evidence="1">
    <location>
        <begin position="90"/>
        <end position="116"/>
    </location>
</feature>
<evidence type="ECO:0000313" key="3">
    <source>
        <dbReference type="Proteomes" id="UP000053477"/>
    </source>
</evidence>
<feature type="compositionally biased region" description="Polar residues" evidence="1">
    <location>
        <begin position="90"/>
        <end position="99"/>
    </location>
</feature>
<accession>A0A0H2RLZ9</accession>
<reference evidence="2 3" key="1">
    <citation type="submission" date="2015-04" db="EMBL/GenBank/DDBJ databases">
        <title>Complete genome sequence of Schizopora paradoxa KUC8140, a cosmopolitan wood degrader in East Asia.</title>
        <authorList>
            <consortium name="DOE Joint Genome Institute"/>
            <person name="Min B."/>
            <person name="Park H."/>
            <person name="Jang Y."/>
            <person name="Kim J.-J."/>
            <person name="Kim K.H."/>
            <person name="Pangilinan J."/>
            <person name="Lipzen A."/>
            <person name="Riley R."/>
            <person name="Grigoriev I.V."/>
            <person name="Spatafora J.W."/>
            <person name="Choi I.-G."/>
        </authorList>
    </citation>
    <scope>NUCLEOTIDE SEQUENCE [LARGE SCALE GENOMIC DNA]</scope>
    <source>
        <strain evidence="2 3">KUC8140</strain>
    </source>
</reference>
<evidence type="ECO:0000256" key="1">
    <source>
        <dbReference type="SAM" id="MobiDB-lite"/>
    </source>
</evidence>
<dbReference type="EMBL" id="KQ086025">
    <property type="protein sequence ID" value="KLO10468.1"/>
    <property type="molecule type" value="Genomic_DNA"/>
</dbReference>
<keyword evidence="3" id="KW-1185">Reference proteome</keyword>
<name>A0A0H2RLZ9_9AGAM</name>
<protein>
    <submittedName>
        <fullName evidence="2">Uncharacterized protein</fullName>
    </submittedName>
</protein>
<gene>
    <name evidence="2" type="ORF">SCHPADRAFT_930514</name>
</gene>
<dbReference type="InParanoid" id="A0A0H2RLZ9"/>